<dbReference type="PROSITE" id="PS50853">
    <property type="entry name" value="FN3"/>
    <property type="match status" value="1"/>
</dbReference>
<evidence type="ECO:0000256" key="1">
    <source>
        <dbReference type="ARBA" id="ARBA00023054"/>
    </source>
</evidence>
<dbReference type="CDD" id="cd00063">
    <property type="entry name" value="FN3"/>
    <property type="match status" value="1"/>
</dbReference>
<evidence type="ECO:0000259" key="3">
    <source>
        <dbReference type="PROSITE" id="PS51262"/>
    </source>
</evidence>
<dbReference type="AlphaFoldDB" id="F6UA72"/>
<feature type="domain" description="COS" evidence="3">
    <location>
        <begin position="14"/>
        <end position="71"/>
    </location>
</feature>
<dbReference type="SUPFAM" id="SSF49265">
    <property type="entry name" value="Fibronectin type III"/>
    <property type="match status" value="1"/>
</dbReference>
<reference evidence="4" key="3">
    <citation type="submission" date="2025-08" db="UniProtKB">
        <authorList>
            <consortium name="Ensembl"/>
        </authorList>
    </citation>
    <scope>IDENTIFICATION</scope>
</reference>
<dbReference type="InterPro" id="IPR036116">
    <property type="entry name" value="FN3_sf"/>
</dbReference>
<dbReference type="InParanoid" id="F6UA72"/>
<dbReference type="InterPro" id="IPR043136">
    <property type="entry name" value="B30.2/SPRY_sf"/>
</dbReference>
<dbReference type="InterPro" id="IPR013783">
    <property type="entry name" value="Ig-like_fold"/>
</dbReference>
<dbReference type="Gene3D" id="2.60.120.920">
    <property type="match status" value="1"/>
</dbReference>
<dbReference type="InterPro" id="IPR017903">
    <property type="entry name" value="COS_domain"/>
</dbReference>
<dbReference type="Ensembl" id="ENSCINT00000019115.3">
    <property type="protein sequence ID" value="ENSCINP00000019115.3"/>
    <property type="gene ID" value="ENSCING00000009397.3"/>
</dbReference>
<dbReference type="InterPro" id="IPR050617">
    <property type="entry name" value="E3_ligase_FN3/SPRY"/>
</dbReference>
<keyword evidence="1" id="KW-0175">Coiled coil</keyword>
<dbReference type="GeneTree" id="ENSGT00390000018313"/>
<protein>
    <recommendedName>
        <fullName evidence="6">Fibronectin type-III domain-containing protein</fullName>
    </recommendedName>
</protein>
<dbReference type="Pfam" id="PF00041">
    <property type="entry name" value="fn3"/>
    <property type="match status" value="1"/>
</dbReference>
<dbReference type="OMA" id="MMYASVV"/>
<evidence type="ECO:0000259" key="2">
    <source>
        <dbReference type="PROSITE" id="PS50853"/>
    </source>
</evidence>
<evidence type="ECO:0008006" key="6">
    <source>
        <dbReference type="Google" id="ProtNLM"/>
    </source>
</evidence>
<dbReference type="InterPro" id="IPR003961">
    <property type="entry name" value="FN3_dom"/>
</dbReference>
<dbReference type="EMBL" id="EAAA01001741">
    <property type="status" value="NOT_ANNOTATED_CDS"/>
    <property type="molecule type" value="Genomic_DNA"/>
</dbReference>
<feature type="domain" description="Fibronectin type-III" evidence="2">
    <location>
        <begin position="73"/>
        <end position="178"/>
    </location>
</feature>
<accession>F6UA72</accession>
<evidence type="ECO:0000313" key="4">
    <source>
        <dbReference type="Ensembl" id="ENSCINP00000019115.3"/>
    </source>
</evidence>
<name>F6UA72_CIOIN</name>
<reference evidence="5" key="1">
    <citation type="journal article" date="2002" name="Science">
        <title>The draft genome of Ciona intestinalis: insights into chordate and vertebrate origins.</title>
        <authorList>
            <person name="Dehal P."/>
            <person name="Satou Y."/>
            <person name="Campbell R.K."/>
            <person name="Chapman J."/>
            <person name="Degnan B."/>
            <person name="De Tomaso A."/>
            <person name="Davidson B."/>
            <person name="Di Gregorio A."/>
            <person name="Gelpke M."/>
            <person name="Goodstein D.M."/>
            <person name="Harafuji N."/>
            <person name="Hastings K.E."/>
            <person name="Ho I."/>
            <person name="Hotta K."/>
            <person name="Huang W."/>
            <person name="Kawashima T."/>
            <person name="Lemaire P."/>
            <person name="Martinez D."/>
            <person name="Meinertzhagen I.A."/>
            <person name="Necula S."/>
            <person name="Nonaka M."/>
            <person name="Putnam N."/>
            <person name="Rash S."/>
            <person name="Saiga H."/>
            <person name="Satake M."/>
            <person name="Terry A."/>
            <person name="Yamada L."/>
            <person name="Wang H.G."/>
            <person name="Awazu S."/>
            <person name="Azumi K."/>
            <person name="Boore J."/>
            <person name="Branno M."/>
            <person name="Chin-Bow S."/>
            <person name="DeSantis R."/>
            <person name="Doyle S."/>
            <person name="Francino P."/>
            <person name="Keys D.N."/>
            <person name="Haga S."/>
            <person name="Hayashi H."/>
            <person name="Hino K."/>
            <person name="Imai K.S."/>
            <person name="Inaba K."/>
            <person name="Kano S."/>
            <person name="Kobayashi K."/>
            <person name="Kobayashi M."/>
            <person name="Lee B.I."/>
            <person name="Makabe K.W."/>
            <person name="Manohar C."/>
            <person name="Matassi G."/>
            <person name="Medina M."/>
            <person name="Mochizuki Y."/>
            <person name="Mount S."/>
            <person name="Morishita T."/>
            <person name="Miura S."/>
            <person name="Nakayama A."/>
            <person name="Nishizaka S."/>
            <person name="Nomoto H."/>
            <person name="Ohta F."/>
            <person name="Oishi K."/>
            <person name="Rigoutsos I."/>
            <person name="Sano M."/>
            <person name="Sasaki A."/>
            <person name="Sasakura Y."/>
            <person name="Shoguchi E."/>
            <person name="Shin-i T."/>
            <person name="Spagnuolo A."/>
            <person name="Stainier D."/>
            <person name="Suzuki M.M."/>
            <person name="Tassy O."/>
            <person name="Takatori N."/>
            <person name="Tokuoka M."/>
            <person name="Yagi K."/>
            <person name="Yoshizaki F."/>
            <person name="Wada S."/>
            <person name="Zhang C."/>
            <person name="Hyatt P.D."/>
            <person name="Larimer F."/>
            <person name="Detter C."/>
            <person name="Doggett N."/>
            <person name="Glavina T."/>
            <person name="Hawkins T."/>
            <person name="Richardson P."/>
            <person name="Lucas S."/>
            <person name="Kohara Y."/>
            <person name="Levine M."/>
            <person name="Satoh N."/>
            <person name="Rokhsar D.S."/>
        </authorList>
    </citation>
    <scope>NUCLEOTIDE SEQUENCE [LARGE SCALE GENOMIC DNA]</scope>
</reference>
<organism evidence="4 5">
    <name type="scientific">Ciona intestinalis</name>
    <name type="common">Transparent sea squirt</name>
    <name type="synonym">Ascidia intestinalis</name>
    <dbReference type="NCBI Taxonomy" id="7719"/>
    <lineage>
        <taxon>Eukaryota</taxon>
        <taxon>Metazoa</taxon>
        <taxon>Chordata</taxon>
        <taxon>Tunicata</taxon>
        <taxon>Ascidiacea</taxon>
        <taxon>Phlebobranchia</taxon>
        <taxon>Cionidae</taxon>
        <taxon>Ciona</taxon>
    </lineage>
</organism>
<proteinExistence type="predicted"/>
<dbReference type="Gene3D" id="2.60.40.10">
    <property type="entry name" value="Immunoglobulins"/>
    <property type="match status" value="1"/>
</dbReference>
<keyword evidence="5" id="KW-1185">Reference proteome</keyword>
<reference evidence="4" key="4">
    <citation type="submission" date="2025-09" db="UniProtKB">
        <authorList>
            <consortium name="Ensembl"/>
        </authorList>
    </citation>
    <scope>IDENTIFICATION</scope>
</reference>
<dbReference type="PROSITE" id="PS51262">
    <property type="entry name" value="COS"/>
    <property type="match status" value="1"/>
</dbReference>
<dbReference type="PANTHER" id="PTHR24099">
    <property type="entry name" value="E3 UBIQUITIN-PROTEIN LIGASE TRIM36-RELATED"/>
    <property type="match status" value="1"/>
</dbReference>
<dbReference type="HOGENOM" id="CLU_756382_0_0_1"/>
<dbReference type="PANTHER" id="PTHR24099:SF15">
    <property type="entry name" value="E3 UBIQUITIN-PROTEIN LIGASE TRIM9"/>
    <property type="match status" value="1"/>
</dbReference>
<sequence length="366" mass="40419">MMYASVVSFAEETLKETDPAYFLQTVQMVEIKVNEAIDHLSKEGREGLGESATLHLELAETKKKMEEIDFVAAPKQPKIEGQFDGDVASQPIISWEPGSLNEVIEKFEIRYTPHCDVTDDVGKQNSSTICVDSVKPFFEIPEEAPATLYDVTIRSVNKAGCSEWSEPVLMHRSATKVTQFKLVSDDNDVTVDSDGRRANIRVASGSNRFRVLHGDSPFWSGEQYWEVVVTSSYARHVIVGVNELCPTTSGHLLHGTIHFKDDGGANGALLHVVCATANLVSRPCFGGNWSNLLDSDVTNSSSIGEHRFVAGIHLRVSAGNEATVHFYDVTMGNNGDRKFLFRKNFRFTPPLWPLVAVEGSAKVLIK</sequence>
<evidence type="ECO:0000313" key="5">
    <source>
        <dbReference type="Proteomes" id="UP000008144"/>
    </source>
</evidence>
<dbReference type="Proteomes" id="UP000008144">
    <property type="component" value="Chromosome 3"/>
</dbReference>
<reference evidence="4" key="2">
    <citation type="journal article" date="2008" name="Genome Biol.">
        <title>Improved genome assembly and evidence-based global gene model set for the chordate Ciona intestinalis: new insight into intron and operon populations.</title>
        <authorList>
            <person name="Satou Y."/>
            <person name="Mineta K."/>
            <person name="Ogasawara M."/>
            <person name="Sasakura Y."/>
            <person name="Shoguchi E."/>
            <person name="Ueno K."/>
            <person name="Yamada L."/>
            <person name="Matsumoto J."/>
            <person name="Wasserscheid J."/>
            <person name="Dewar K."/>
            <person name="Wiley G.B."/>
            <person name="Macmil S.L."/>
            <person name="Roe B.A."/>
            <person name="Zeller R.W."/>
            <person name="Hastings K.E."/>
            <person name="Lemaire P."/>
            <person name="Lindquist E."/>
            <person name="Endo T."/>
            <person name="Hotta K."/>
            <person name="Inaba K."/>
        </authorList>
    </citation>
    <scope>NUCLEOTIDE SEQUENCE [LARGE SCALE GENOMIC DNA]</scope>
    <source>
        <strain evidence="4">wild type</strain>
    </source>
</reference>